<evidence type="ECO:0000313" key="2">
    <source>
        <dbReference type="EMBL" id="CAH2330301.1"/>
    </source>
</evidence>
<sequence length="75" mass="7872">MPHEKPLREGHGIHVSKANQHLEVDGGPDPTGGVKPLQQDLPCGTALPRPGLHAGRNNRPHTNDATQNGAHGGSH</sequence>
<organism evidence="2 3">
    <name type="scientific">Pelobates cultripes</name>
    <name type="common">Western spadefoot toad</name>
    <dbReference type="NCBI Taxonomy" id="61616"/>
    <lineage>
        <taxon>Eukaryota</taxon>
        <taxon>Metazoa</taxon>
        <taxon>Chordata</taxon>
        <taxon>Craniata</taxon>
        <taxon>Vertebrata</taxon>
        <taxon>Euteleostomi</taxon>
        <taxon>Amphibia</taxon>
        <taxon>Batrachia</taxon>
        <taxon>Anura</taxon>
        <taxon>Pelobatoidea</taxon>
        <taxon>Pelobatidae</taxon>
        <taxon>Pelobates</taxon>
    </lineage>
</organism>
<feature type="compositionally biased region" description="Basic and acidic residues" evidence="1">
    <location>
        <begin position="1"/>
        <end position="12"/>
    </location>
</feature>
<feature type="region of interest" description="Disordered" evidence="1">
    <location>
        <begin position="1"/>
        <end position="75"/>
    </location>
</feature>
<feature type="non-terminal residue" evidence="2">
    <location>
        <position position="75"/>
    </location>
</feature>
<evidence type="ECO:0000313" key="3">
    <source>
        <dbReference type="Proteomes" id="UP001295444"/>
    </source>
</evidence>
<gene>
    <name evidence="2" type="ORF">PECUL_23A033205</name>
</gene>
<dbReference type="Proteomes" id="UP001295444">
    <property type="component" value="Unassembled WGS sequence"/>
</dbReference>
<proteinExistence type="predicted"/>
<comment type="caution">
    <text evidence="2">The sequence shown here is derived from an EMBL/GenBank/DDBJ whole genome shotgun (WGS) entry which is preliminary data.</text>
</comment>
<evidence type="ECO:0000256" key="1">
    <source>
        <dbReference type="SAM" id="MobiDB-lite"/>
    </source>
</evidence>
<dbReference type="AlphaFoldDB" id="A0AAD1TNG4"/>
<dbReference type="EMBL" id="CAKOES020000505">
    <property type="protein sequence ID" value="CAH2330301.1"/>
    <property type="molecule type" value="Genomic_DNA"/>
</dbReference>
<name>A0AAD1TNG4_PELCU</name>
<accession>A0AAD1TNG4</accession>
<keyword evidence="3" id="KW-1185">Reference proteome</keyword>
<reference evidence="2" key="1">
    <citation type="submission" date="2022-03" db="EMBL/GenBank/DDBJ databases">
        <authorList>
            <person name="Alioto T."/>
            <person name="Alioto T."/>
            <person name="Gomez Garrido J."/>
        </authorList>
    </citation>
    <scope>NUCLEOTIDE SEQUENCE</scope>
</reference>
<protein>
    <submittedName>
        <fullName evidence="2">Uncharacterized protein</fullName>
    </submittedName>
</protein>